<evidence type="ECO:0000259" key="6">
    <source>
        <dbReference type="Pfam" id="PF02656"/>
    </source>
</evidence>
<dbReference type="InterPro" id="IPR003807">
    <property type="entry name" value="DUF202"/>
</dbReference>
<keyword evidence="2 5" id="KW-0812">Transmembrane</keyword>
<feature type="transmembrane region" description="Helical" evidence="5">
    <location>
        <begin position="51"/>
        <end position="73"/>
    </location>
</feature>
<evidence type="ECO:0000256" key="3">
    <source>
        <dbReference type="ARBA" id="ARBA00022989"/>
    </source>
</evidence>
<evidence type="ECO:0000256" key="2">
    <source>
        <dbReference type="ARBA" id="ARBA00022692"/>
    </source>
</evidence>
<dbReference type="Pfam" id="PF02656">
    <property type="entry name" value="DUF202"/>
    <property type="match status" value="1"/>
</dbReference>
<accession>A0A0F9R751</accession>
<dbReference type="AlphaFoldDB" id="A0A0F9R751"/>
<evidence type="ECO:0000313" key="7">
    <source>
        <dbReference type="EMBL" id="KKN50589.1"/>
    </source>
</evidence>
<sequence length="82" mass="9224">MTNESDTRDKLALERTHLANERTFLAYVRTGLSLLVAAAVLFQFFSSLHAYIAIAWSLAGFGIAFLIIGFVRFNTVRKRLNS</sequence>
<organism evidence="7">
    <name type="scientific">marine sediment metagenome</name>
    <dbReference type="NCBI Taxonomy" id="412755"/>
    <lineage>
        <taxon>unclassified sequences</taxon>
        <taxon>metagenomes</taxon>
        <taxon>ecological metagenomes</taxon>
    </lineage>
</organism>
<dbReference type="GO" id="GO:0012505">
    <property type="term" value="C:endomembrane system"/>
    <property type="evidence" value="ECO:0007669"/>
    <property type="project" value="UniProtKB-SubCell"/>
</dbReference>
<feature type="domain" description="DUF202" evidence="6">
    <location>
        <begin position="15"/>
        <end position="78"/>
    </location>
</feature>
<evidence type="ECO:0000256" key="4">
    <source>
        <dbReference type="ARBA" id="ARBA00023136"/>
    </source>
</evidence>
<comment type="subcellular location">
    <subcellularLocation>
        <location evidence="1">Endomembrane system</location>
        <topology evidence="1">Multi-pass membrane protein</topology>
    </subcellularLocation>
</comment>
<evidence type="ECO:0000256" key="5">
    <source>
        <dbReference type="SAM" id="Phobius"/>
    </source>
</evidence>
<proteinExistence type="predicted"/>
<name>A0A0F9R751_9ZZZZ</name>
<keyword evidence="4 5" id="KW-0472">Membrane</keyword>
<dbReference type="EMBL" id="LAZR01001105">
    <property type="protein sequence ID" value="KKN50589.1"/>
    <property type="molecule type" value="Genomic_DNA"/>
</dbReference>
<keyword evidence="3 5" id="KW-1133">Transmembrane helix</keyword>
<comment type="caution">
    <text evidence="7">The sequence shown here is derived from an EMBL/GenBank/DDBJ whole genome shotgun (WGS) entry which is preliminary data.</text>
</comment>
<protein>
    <recommendedName>
        <fullName evidence="6">DUF202 domain-containing protein</fullName>
    </recommendedName>
</protein>
<gene>
    <name evidence="7" type="ORF">LCGC14_0631110</name>
</gene>
<evidence type="ECO:0000256" key="1">
    <source>
        <dbReference type="ARBA" id="ARBA00004127"/>
    </source>
</evidence>
<reference evidence="7" key="1">
    <citation type="journal article" date="2015" name="Nature">
        <title>Complex archaea that bridge the gap between prokaryotes and eukaryotes.</title>
        <authorList>
            <person name="Spang A."/>
            <person name="Saw J.H."/>
            <person name="Jorgensen S.L."/>
            <person name="Zaremba-Niedzwiedzka K."/>
            <person name="Martijn J."/>
            <person name="Lind A.E."/>
            <person name="van Eijk R."/>
            <person name="Schleper C."/>
            <person name="Guy L."/>
            <person name="Ettema T.J."/>
        </authorList>
    </citation>
    <scope>NUCLEOTIDE SEQUENCE</scope>
</reference>
<feature type="transmembrane region" description="Helical" evidence="5">
    <location>
        <begin position="24"/>
        <end position="45"/>
    </location>
</feature>